<dbReference type="EMBL" id="CAJPDT010000002">
    <property type="protein sequence ID" value="CAF9905753.1"/>
    <property type="molecule type" value="Genomic_DNA"/>
</dbReference>
<protein>
    <submittedName>
        <fullName evidence="2">Uncharacterized protein</fullName>
    </submittedName>
</protein>
<organism evidence="2 3">
    <name type="scientific">Imshaugia aleurites</name>
    <dbReference type="NCBI Taxonomy" id="172621"/>
    <lineage>
        <taxon>Eukaryota</taxon>
        <taxon>Fungi</taxon>
        <taxon>Dikarya</taxon>
        <taxon>Ascomycota</taxon>
        <taxon>Pezizomycotina</taxon>
        <taxon>Lecanoromycetes</taxon>
        <taxon>OSLEUM clade</taxon>
        <taxon>Lecanoromycetidae</taxon>
        <taxon>Lecanorales</taxon>
        <taxon>Lecanorineae</taxon>
        <taxon>Parmeliaceae</taxon>
        <taxon>Imshaugia</taxon>
    </lineage>
</organism>
<dbReference type="OrthoDB" id="3021074at2759"/>
<accession>A0A8H3I5Q5</accession>
<comment type="caution">
    <text evidence="2">The sequence shown here is derived from an EMBL/GenBank/DDBJ whole genome shotgun (WGS) entry which is preliminary data.</text>
</comment>
<keyword evidence="3" id="KW-1185">Reference proteome</keyword>
<evidence type="ECO:0000313" key="3">
    <source>
        <dbReference type="Proteomes" id="UP000664534"/>
    </source>
</evidence>
<feature type="transmembrane region" description="Helical" evidence="1">
    <location>
        <begin position="147"/>
        <end position="170"/>
    </location>
</feature>
<evidence type="ECO:0000256" key="1">
    <source>
        <dbReference type="SAM" id="Phobius"/>
    </source>
</evidence>
<dbReference type="Proteomes" id="UP000664534">
    <property type="component" value="Unassembled WGS sequence"/>
</dbReference>
<dbReference type="AlphaFoldDB" id="A0A8H3I5Q5"/>
<keyword evidence="1" id="KW-1133">Transmembrane helix</keyword>
<keyword evidence="1" id="KW-0812">Transmembrane</keyword>
<evidence type="ECO:0000313" key="2">
    <source>
        <dbReference type="EMBL" id="CAF9905753.1"/>
    </source>
</evidence>
<name>A0A8H3I5Q5_9LECA</name>
<feature type="transmembrane region" description="Helical" evidence="1">
    <location>
        <begin position="190"/>
        <end position="208"/>
    </location>
</feature>
<sequence>MNYAAAQSPYWPTPSPQFHIYKEWINDNGCMDPCAQGPFLWPPAIFRSLSDLQIVSHKEIQSLTQSAAQSEFYSFYLIAGSVVGCFVLAQGLWAICFGRKSPRQCRTVIYKFVNDAKMPRSKFHQRHRSVSRYGCILQKMSAKYLAIFAYLWTVISSIICVVLFVFNIIAMELLLSDLPQSESATHVGAWSPWAATGLIFAAALISKIPSNPIRKMFNSSCQAVRIICHWIRSGVIPVRDIISRPGIQNSGPLAPTESKTPGRVRTAKMHPLSALSKKFERNLASCRNTLTEEWESLVGFWRDPDCTETAMA</sequence>
<proteinExistence type="predicted"/>
<reference evidence="2" key="1">
    <citation type="submission" date="2021-03" db="EMBL/GenBank/DDBJ databases">
        <authorList>
            <person name="Tagirdzhanova G."/>
        </authorList>
    </citation>
    <scope>NUCLEOTIDE SEQUENCE</scope>
</reference>
<keyword evidence="1" id="KW-0472">Membrane</keyword>
<feature type="transmembrane region" description="Helical" evidence="1">
    <location>
        <begin position="73"/>
        <end position="96"/>
    </location>
</feature>
<gene>
    <name evidence="2" type="ORF">IMSHALPRED_003962</name>
</gene>